<dbReference type="AlphaFoldDB" id="X0SSN3"/>
<proteinExistence type="predicted"/>
<comment type="caution">
    <text evidence="1">The sequence shown here is derived from an EMBL/GenBank/DDBJ whole genome shotgun (WGS) entry which is preliminary data.</text>
</comment>
<feature type="non-terminal residue" evidence="1">
    <location>
        <position position="173"/>
    </location>
</feature>
<dbReference type="EMBL" id="BARS01000903">
    <property type="protein sequence ID" value="GAF83969.1"/>
    <property type="molecule type" value="Genomic_DNA"/>
</dbReference>
<gene>
    <name evidence="1" type="ORF">S01H1_01965</name>
</gene>
<organism evidence="1">
    <name type="scientific">marine sediment metagenome</name>
    <dbReference type="NCBI Taxonomy" id="412755"/>
    <lineage>
        <taxon>unclassified sequences</taxon>
        <taxon>metagenomes</taxon>
        <taxon>ecological metagenomes</taxon>
    </lineage>
</organism>
<protein>
    <submittedName>
        <fullName evidence="1">Uncharacterized protein</fullName>
    </submittedName>
</protein>
<sequence>MSQVSGYATLRGVEKAFRLLSEVVTAGIAEGRPYVQIEDWSGLQGASLDGRKYYIDYTKKRDRLLGLIFYGVSPLFKMSIKLGKRLNILKFDVKIVKDYSEAIKLALKMLSAGKTQVDDSLVNLTSQPSVVFAEEGPSHEIVANDDWYLQLDGFSARFEIIDGHIFHADTRGF</sequence>
<evidence type="ECO:0000313" key="1">
    <source>
        <dbReference type="EMBL" id="GAF83969.1"/>
    </source>
</evidence>
<reference evidence="1" key="1">
    <citation type="journal article" date="2014" name="Front. Microbiol.">
        <title>High frequency of phylogenetically diverse reductive dehalogenase-homologous genes in deep subseafloor sedimentary metagenomes.</title>
        <authorList>
            <person name="Kawai M."/>
            <person name="Futagami T."/>
            <person name="Toyoda A."/>
            <person name="Takaki Y."/>
            <person name="Nishi S."/>
            <person name="Hori S."/>
            <person name="Arai W."/>
            <person name="Tsubouchi T."/>
            <person name="Morono Y."/>
            <person name="Uchiyama I."/>
            <person name="Ito T."/>
            <person name="Fujiyama A."/>
            <person name="Inagaki F."/>
            <person name="Takami H."/>
        </authorList>
    </citation>
    <scope>NUCLEOTIDE SEQUENCE</scope>
    <source>
        <strain evidence="1">Expedition CK06-06</strain>
    </source>
</reference>
<accession>X0SSN3</accession>
<name>X0SSN3_9ZZZZ</name>